<keyword evidence="3" id="KW-1185">Reference proteome</keyword>
<reference evidence="2 3" key="1">
    <citation type="journal article" date="2013" name="BMC Genomics">
        <title>Reconstruction of the lipid metabolism for the microalga Monoraphidium neglectum from its genome sequence reveals characteristics suitable for biofuel production.</title>
        <authorList>
            <person name="Bogen C."/>
            <person name="Al-Dilaimi A."/>
            <person name="Albersmeier A."/>
            <person name="Wichmann J."/>
            <person name="Grundmann M."/>
            <person name="Rupp O."/>
            <person name="Lauersen K.J."/>
            <person name="Blifernez-Klassen O."/>
            <person name="Kalinowski J."/>
            <person name="Goesmann A."/>
            <person name="Mussgnug J.H."/>
            <person name="Kruse O."/>
        </authorList>
    </citation>
    <scope>NUCLEOTIDE SEQUENCE [LARGE SCALE GENOMIC DNA]</scope>
    <source>
        <strain evidence="2 3">SAG 48.87</strain>
    </source>
</reference>
<organism evidence="2 3">
    <name type="scientific">Monoraphidium neglectum</name>
    <dbReference type="NCBI Taxonomy" id="145388"/>
    <lineage>
        <taxon>Eukaryota</taxon>
        <taxon>Viridiplantae</taxon>
        <taxon>Chlorophyta</taxon>
        <taxon>core chlorophytes</taxon>
        <taxon>Chlorophyceae</taxon>
        <taxon>CS clade</taxon>
        <taxon>Sphaeropleales</taxon>
        <taxon>Selenastraceae</taxon>
        <taxon>Monoraphidium</taxon>
    </lineage>
</organism>
<feature type="region of interest" description="Disordered" evidence="1">
    <location>
        <begin position="242"/>
        <end position="275"/>
    </location>
</feature>
<dbReference type="KEGG" id="mng:MNEG_5284"/>
<dbReference type="AlphaFoldDB" id="A0A0D2JV59"/>
<evidence type="ECO:0000313" key="3">
    <source>
        <dbReference type="Proteomes" id="UP000054498"/>
    </source>
</evidence>
<evidence type="ECO:0008006" key="4">
    <source>
        <dbReference type="Google" id="ProtNLM"/>
    </source>
</evidence>
<feature type="region of interest" description="Disordered" evidence="1">
    <location>
        <begin position="146"/>
        <end position="202"/>
    </location>
</feature>
<accession>A0A0D2JV59</accession>
<evidence type="ECO:0000256" key="1">
    <source>
        <dbReference type="SAM" id="MobiDB-lite"/>
    </source>
</evidence>
<dbReference type="SUPFAM" id="SSF54695">
    <property type="entry name" value="POZ domain"/>
    <property type="match status" value="1"/>
</dbReference>
<evidence type="ECO:0000313" key="2">
    <source>
        <dbReference type="EMBL" id="KIZ02678.1"/>
    </source>
</evidence>
<dbReference type="OrthoDB" id="546239at2759"/>
<feature type="compositionally biased region" description="Basic and acidic residues" evidence="1">
    <location>
        <begin position="192"/>
        <end position="202"/>
    </location>
</feature>
<proteinExistence type="predicted"/>
<dbReference type="InterPro" id="IPR011333">
    <property type="entry name" value="SKP1/BTB/POZ_sf"/>
</dbReference>
<dbReference type="GeneID" id="25738161"/>
<dbReference type="RefSeq" id="XP_013901697.1">
    <property type="nucleotide sequence ID" value="XM_014046243.1"/>
</dbReference>
<dbReference type="Gene3D" id="3.30.710.10">
    <property type="entry name" value="Potassium Channel Kv1.1, Chain A"/>
    <property type="match status" value="1"/>
</dbReference>
<protein>
    <recommendedName>
        <fullName evidence="4">BTB domain-containing protein</fullName>
    </recommendedName>
</protein>
<sequence>MLSGDAFVESRTAEVTLQEAEPAAVDLLLSHMYGGAIDVPLPLVPQLYGLADQYQVRSDLAGQLLAWLAAARLVPGALCGMLPAAHRLCARACEASLYAQAAAALGQVCRLPGFACWPLELVQAVARRAPFGEALGAVAAWMKAHEQRQQEEEQTYQQRPQKDAQPPEQQRQERQQEGVAAEEACDQGEQEQGSRPHDDERRRERLDCWRRERLDCWRQLLGSFDSSKATLEDLRGVRQLLGEGGGGSSSAGSPVGGGSGGSGGFGDGGGGEVPGLREWLLDAYDGLCGRQQLQLEGRRVRTPQPR</sequence>
<feature type="compositionally biased region" description="Gly residues" evidence="1">
    <location>
        <begin position="242"/>
        <end position="273"/>
    </location>
</feature>
<dbReference type="STRING" id="145388.A0A0D2JV59"/>
<dbReference type="EMBL" id="KK100997">
    <property type="protein sequence ID" value="KIZ02678.1"/>
    <property type="molecule type" value="Genomic_DNA"/>
</dbReference>
<gene>
    <name evidence="2" type="ORF">MNEG_5284</name>
</gene>
<dbReference type="Proteomes" id="UP000054498">
    <property type="component" value="Unassembled WGS sequence"/>
</dbReference>
<name>A0A0D2JV59_9CHLO</name>
<dbReference type="CDD" id="cd18186">
    <property type="entry name" value="BTB_POZ_ZBTB_KLHL-like"/>
    <property type="match status" value="1"/>
</dbReference>